<reference evidence="1" key="1">
    <citation type="submission" date="2015-10" db="EMBL/GenBank/DDBJ databases">
        <authorList>
            <person name="Gilbert D.G."/>
        </authorList>
    </citation>
    <scope>NUCLEOTIDE SEQUENCE</scope>
</reference>
<protein>
    <submittedName>
        <fullName evidence="1">Lysine biosynthesis protein LysW</fullName>
    </submittedName>
</protein>
<dbReference type="AlphaFoldDB" id="A0A161K1E9"/>
<dbReference type="Pfam" id="PF21344">
    <property type="entry name" value="Zn_ribbon_LysW"/>
    <property type="match status" value="1"/>
</dbReference>
<gene>
    <name evidence="1" type="ORF">MGWOODY_XGa2728</name>
</gene>
<accession>A0A161K1E9</accession>
<dbReference type="PANTHER" id="PTHR40393">
    <property type="entry name" value="LYSINE BIOSYNTHESIS PROTEIN-RELATED-RELATED"/>
    <property type="match status" value="1"/>
</dbReference>
<organism evidence="1">
    <name type="scientific">hydrothermal vent metagenome</name>
    <dbReference type="NCBI Taxonomy" id="652676"/>
    <lineage>
        <taxon>unclassified sequences</taxon>
        <taxon>metagenomes</taxon>
        <taxon>ecological metagenomes</taxon>
    </lineage>
</organism>
<sequence length="54" mass="5702">MSECPVCGADISLASDTVVGELLECTDCGSELEVTELKPLTLAEAPESEEDWGE</sequence>
<name>A0A161K1E9_9ZZZZ</name>
<dbReference type="PANTHER" id="PTHR40393:SF1">
    <property type="entry name" value="LYSINE BIOSYNTHESIS PROTEIN-RELATED"/>
    <property type="match status" value="1"/>
</dbReference>
<evidence type="ECO:0000313" key="1">
    <source>
        <dbReference type="EMBL" id="CUS53067.1"/>
    </source>
</evidence>
<dbReference type="InterPro" id="IPR005906">
    <property type="entry name" value="LysW"/>
</dbReference>
<proteinExistence type="predicted"/>
<dbReference type="NCBIfam" id="TIGR01206">
    <property type="entry name" value="lysW"/>
    <property type="match status" value="1"/>
</dbReference>
<dbReference type="Gene3D" id="2.20.28.160">
    <property type="match status" value="1"/>
</dbReference>
<dbReference type="EMBL" id="CZRL01000094">
    <property type="protein sequence ID" value="CUS53067.1"/>
    <property type="molecule type" value="Genomic_DNA"/>
</dbReference>